<dbReference type="InterPro" id="IPR037171">
    <property type="entry name" value="NagB/RpiA_transferase-like"/>
</dbReference>
<dbReference type="GO" id="GO:0017057">
    <property type="term" value="F:6-phosphogluconolactonase activity"/>
    <property type="evidence" value="ECO:0007669"/>
    <property type="project" value="UniProtKB-UniRule"/>
</dbReference>
<dbReference type="SUPFAM" id="SSF100950">
    <property type="entry name" value="NagB/RpiA/CoA transferase-like"/>
    <property type="match status" value="1"/>
</dbReference>
<dbReference type="RefSeq" id="WP_111513989.1">
    <property type="nucleotide sequence ID" value="NZ_QFYR01000001.1"/>
</dbReference>
<dbReference type="Proteomes" id="UP000249725">
    <property type="component" value="Unassembled WGS sequence"/>
</dbReference>
<sequence>MKLEVFPSTDALADAAAFGIETRLAEGLKTRGRASLVGTGGRSPGPVYDRLRNARIDWARVLVTLCDERCVDPEAPEANARTVRERLLVGEPAKAHFIPLWPEPPEDALRALSPFDAVMLGMGEDGHVASLIPGASNLAEGMDPANPAMTLPIQAGIGTPPVARISLTLSSLLKSRAIFILIAGDAKREVIARADAGADYPVRALLAQDQVPVRVLWSPTH</sequence>
<comment type="catalytic activity">
    <reaction evidence="1 7">
        <text>6-phospho-D-glucono-1,5-lactone + H2O = 6-phospho-D-gluconate + H(+)</text>
        <dbReference type="Rhea" id="RHEA:12556"/>
        <dbReference type="ChEBI" id="CHEBI:15377"/>
        <dbReference type="ChEBI" id="CHEBI:15378"/>
        <dbReference type="ChEBI" id="CHEBI:57955"/>
        <dbReference type="ChEBI" id="CHEBI:58759"/>
        <dbReference type="EC" id="3.1.1.31"/>
    </reaction>
</comment>
<comment type="caution">
    <text evidence="9">The sequence shown here is derived from an EMBL/GenBank/DDBJ whole genome shotgun (WGS) entry which is preliminary data.</text>
</comment>
<protein>
    <recommendedName>
        <fullName evidence="6 7">6-phosphogluconolactonase</fullName>
        <shortName evidence="7">6PGL</shortName>
        <ecNumber evidence="5 7">3.1.1.31</ecNumber>
    </recommendedName>
</protein>
<keyword evidence="7 9" id="KW-0378">Hydrolase</keyword>
<dbReference type="InterPro" id="IPR039104">
    <property type="entry name" value="6PGL"/>
</dbReference>
<dbReference type="PANTHER" id="PTHR11054:SF0">
    <property type="entry name" value="6-PHOSPHOGLUCONOLACTONASE"/>
    <property type="match status" value="1"/>
</dbReference>
<dbReference type="Gene3D" id="3.40.50.1360">
    <property type="match status" value="1"/>
</dbReference>
<reference evidence="10" key="1">
    <citation type="submission" date="2018-05" db="EMBL/GenBank/DDBJ databases">
        <authorList>
            <person name="Li X."/>
        </authorList>
    </citation>
    <scope>NUCLEOTIDE SEQUENCE [LARGE SCALE GENOMIC DNA]</scope>
    <source>
        <strain evidence="10">YIM 73061</strain>
    </source>
</reference>
<evidence type="ECO:0000259" key="8">
    <source>
        <dbReference type="Pfam" id="PF01182"/>
    </source>
</evidence>
<gene>
    <name evidence="7 9" type="primary">pgl</name>
    <name evidence="9" type="ORF">DJ018_06275</name>
</gene>
<dbReference type="GO" id="GO:0006098">
    <property type="term" value="P:pentose-phosphate shunt"/>
    <property type="evidence" value="ECO:0007669"/>
    <property type="project" value="UniProtKB-UniPathway"/>
</dbReference>
<evidence type="ECO:0000256" key="4">
    <source>
        <dbReference type="ARBA" id="ARBA00010662"/>
    </source>
</evidence>
<keyword evidence="10" id="KW-1185">Reference proteome</keyword>
<name>A0A328AXF8_9CAUL</name>
<evidence type="ECO:0000256" key="7">
    <source>
        <dbReference type="RuleBase" id="RU365095"/>
    </source>
</evidence>
<comment type="function">
    <text evidence="2 7">Hydrolysis of 6-phosphogluconolactone to 6-phosphogluconate.</text>
</comment>
<organism evidence="9 10">
    <name type="scientific">Phenylobacterium deserti</name>
    <dbReference type="NCBI Taxonomy" id="1914756"/>
    <lineage>
        <taxon>Bacteria</taxon>
        <taxon>Pseudomonadati</taxon>
        <taxon>Pseudomonadota</taxon>
        <taxon>Alphaproteobacteria</taxon>
        <taxon>Caulobacterales</taxon>
        <taxon>Caulobacteraceae</taxon>
        <taxon>Phenylobacterium</taxon>
    </lineage>
</organism>
<feature type="domain" description="Glucosamine/galactosamine-6-phosphate isomerase" evidence="8">
    <location>
        <begin position="8"/>
        <end position="208"/>
    </location>
</feature>
<dbReference type="CDD" id="cd01400">
    <property type="entry name" value="6PGL"/>
    <property type="match status" value="1"/>
</dbReference>
<accession>A0A328AXF8</accession>
<proteinExistence type="inferred from homology"/>
<evidence type="ECO:0000313" key="9">
    <source>
        <dbReference type="EMBL" id="RAK57538.1"/>
    </source>
</evidence>
<dbReference type="InterPro" id="IPR005900">
    <property type="entry name" value="6-phosphogluconolactonase_DevB"/>
</dbReference>
<dbReference type="PANTHER" id="PTHR11054">
    <property type="entry name" value="6-PHOSPHOGLUCONOLACTONASE"/>
    <property type="match status" value="1"/>
</dbReference>
<comment type="similarity">
    <text evidence="4 7">Belongs to the glucosamine/galactosamine-6-phosphate isomerase family. 6-phosphogluconolactonase subfamily.</text>
</comment>
<dbReference type="InterPro" id="IPR006148">
    <property type="entry name" value="Glc/Gal-6P_isomerase"/>
</dbReference>
<comment type="pathway">
    <text evidence="3 7">Carbohydrate degradation; pentose phosphate pathway; D-ribulose 5-phosphate from D-glucose 6-phosphate (oxidative stage): step 2/3.</text>
</comment>
<evidence type="ECO:0000256" key="1">
    <source>
        <dbReference type="ARBA" id="ARBA00000832"/>
    </source>
</evidence>
<evidence type="ECO:0000313" key="10">
    <source>
        <dbReference type="Proteomes" id="UP000249725"/>
    </source>
</evidence>
<evidence type="ECO:0000256" key="6">
    <source>
        <dbReference type="ARBA" id="ARBA00020337"/>
    </source>
</evidence>
<dbReference type="GO" id="GO:0005975">
    <property type="term" value="P:carbohydrate metabolic process"/>
    <property type="evidence" value="ECO:0007669"/>
    <property type="project" value="UniProtKB-UniRule"/>
</dbReference>
<dbReference type="AlphaFoldDB" id="A0A328AXF8"/>
<evidence type="ECO:0000256" key="2">
    <source>
        <dbReference type="ARBA" id="ARBA00002681"/>
    </source>
</evidence>
<dbReference type="Pfam" id="PF01182">
    <property type="entry name" value="Glucosamine_iso"/>
    <property type="match status" value="1"/>
</dbReference>
<evidence type="ECO:0000256" key="3">
    <source>
        <dbReference type="ARBA" id="ARBA00004961"/>
    </source>
</evidence>
<dbReference type="UniPathway" id="UPA00115">
    <property type="reaction ID" value="UER00409"/>
</dbReference>
<evidence type="ECO:0000256" key="5">
    <source>
        <dbReference type="ARBA" id="ARBA00013198"/>
    </source>
</evidence>
<dbReference type="EC" id="3.1.1.31" evidence="5 7"/>
<dbReference type="NCBIfam" id="TIGR01198">
    <property type="entry name" value="pgl"/>
    <property type="match status" value="1"/>
</dbReference>
<dbReference type="OrthoDB" id="9810967at2"/>
<dbReference type="EMBL" id="QFYR01000001">
    <property type="protein sequence ID" value="RAK57538.1"/>
    <property type="molecule type" value="Genomic_DNA"/>
</dbReference>